<accession>A0A8K0P3B7</accession>
<name>A0A8K0P3B7_LADFU</name>
<comment type="caution">
    <text evidence="1">The sequence shown here is derived from an EMBL/GenBank/DDBJ whole genome shotgun (WGS) entry which is preliminary data.</text>
</comment>
<evidence type="ECO:0000313" key="2">
    <source>
        <dbReference type="Proteomes" id="UP000792457"/>
    </source>
</evidence>
<dbReference type="AlphaFoldDB" id="A0A8K0P3B7"/>
<reference evidence="1" key="1">
    <citation type="submission" date="2013-04" db="EMBL/GenBank/DDBJ databases">
        <authorList>
            <person name="Qu J."/>
            <person name="Murali S.C."/>
            <person name="Bandaranaike D."/>
            <person name="Bellair M."/>
            <person name="Blankenburg K."/>
            <person name="Chao H."/>
            <person name="Dinh H."/>
            <person name="Doddapaneni H."/>
            <person name="Downs B."/>
            <person name="Dugan-Rocha S."/>
            <person name="Elkadiri S."/>
            <person name="Gnanaolivu R.D."/>
            <person name="Hernandez B."/>
            <person name="Javaid M."/>
            <person name="Jayaseelan J.C."/>
            <person name="Lee S."/>
            <person name="Li M."/>
            <person name="Ming W."/>
            <person name="Munidasa M."/>
            <person name="Muniz J."/>
            <person name="Nguyen L."/>
            <person name="Ongeri F."/>
            <person name="Osuji N."/>
            <person name="Pu L.-L."/>
            <person name="Puazo M."/>
            <person name="Qu C."/>
            <person name="Quiroz J."/>
            <person name="Raj R."/>
            <person name="Weissenberger G."/>
            <person name="Xin Y."/>
            <person name="Zou X."/>
            <person name="Han Y."/>
            <person name="Richards S."/>
            <person name="Worley K."/>
            <person name="Muzny D."/>
            <person name="Gibbs R."/>
        </authorList>
    </citation>
    <scope>NUCLEOTIDE SEQUENCE</scope>
    <source>
        <strain evidence="1">Sampled in the wild</strain>
    </source>
</reference>
<dbReference type="EMBL" id="KZ308514">
    <property type="protein sequence ID" value="KAG8230823.1"/>
    <property type="molecule type" value="Genomic_DNA"/>
</dbReference>
<gene>
    <name evidence="1" type="ORF">J437_LFUL010435</name>
</gene>
<sequence>MLIRIAKVRDKVSNDMTSIKQMKDESGSILQELTKILNGWNKKEMKTRELCKIFPGMESALR</sequence>
<keyword evidence="2" id="KW-1185">Reference proteome</keyword>
<evidence type="ECO:0000313" key="1">
    <source>
        <dbReference type="EMBL" id="KAG8230823.1"/>
    </source>
</evidence>
<proteinExistence type="predicted"/>
<organism evidence="1 2">
    <name type="scientific">Ladona fulva</name>
    <name type="common">Scarce chaser dragonfly</name>
    <name type="synonym">Libellula fulva</name>
    <dbReference type="NCBI Taxonomy" id="123851"/>
    <lineage>
        <taxon>Eukaryota</taxon>
        <taxon>Metazoa</taxon>
        <taxon>Ecdysozoa</taxon>
        <taxon>Arthropoda</taxon>
        <taxon>Hexapoda</taxon>
        <taxon>Insecta</taxon>
        <taxon>Pterygota</taxon>
        <taxon>Palaeoptera</taxon>
        <taxon>Odonata</taxon>
        <taxon>Epiprocta</taxon>
        <taxon>Anisoptera</taxon>
        <taxon>Libelluloidea</taxon>
        <taxon>Libellulidae</taxon>
        <taxon>Ladona</taxon>
    </lineage>
</organism>
<protein>
    <submittedName>
        <fullName evidence="1">Uncharacterized protein</fullName>
    </submittedName>
</protein>
<dbReference type="Proteomes" id="UP000792457">
    <property type="component" value="Unassembled WGS sequence"/>
</dbReference>
<reference evidence="1" key="2">
    <citation type="submission" date="2017-10" db="EMBL/GenBank/DDBJ databases">
        <title>Ladona fulva Genome sequencing and assembly.</title>
        <authorList>
            <person name="Murali S."/>
            <person name="Richards S."/>
            <person name="Bandaranaike D."/>
            <person name="Bellair M."/>
            <person name="Blankenburg K."/>
            <person name="Chao H."/>
            <person name="Dinh H."/>
            <person name="Doddapaneni H."/>
            <person name="Dugan-Rocha S."/>
            <person name="Elkadiri S."/>
            <person name="Gnanaolivu R."/>
            <person name="Hernandez B."/>
            <person name="Skinner E."/>
            <person name="Javaid M."/>
            <person name="Lee S."/>
            <person name="Li M."/>
            <person name="Ming W."/>
            <person name="Munidasa M."/>
            <person name="Muniz J."/>
            <person name="Nguyen L."/>
            <person name="Hughes D."/>
            <person name="Osuji N."/>
            <person name="Pu L.-L."/>
            <person name="Puazo M."/>
            <person name="Qu C."/>
            <person name="Quiroz J."/>
            <person name="Raj R."/>
            <person name="Weissenberger G."/>
            <person name="Xin Y."/>
            <person name="Zou X."/>
            <person name="Han Y."/>
            <person name="Worley K."/>
            <person name="Muzny D."/>
            <person name="Gibbs R."/>
        </authorList>
    </citation>
    <scope>NUCLEOTIDE SEQUENCE</scope>
    <source>
        <strain evidence="1">Sampled in the wild</strain>
    </source>
</reference>